<protein>
    <submittedName>
        <fullName evidence="1">Uncharacterized protein</fullName>
    </submittedName>
</protein>
<comment type="caution">
    <text evidence="1">The sequence shown here is derived from an EMBL/GenBank/DDBJ whole genome shotgun (WGS) entry which is preliminary data.</text>
</comment>
<gene>
    <name evidence="1" type="ORF">MLD38_014257</name>
</gene>
<name>A0ACB9RFX0_9MYRT</name>
<proteinExistence type="predicted"/>
<reference evidence="2" key="1">
    <citation type="journal article" date="2023" name="Front. Plant Sci.">
        <title>Chromosomal-level genome assembly of Melastoma candidum provides insights into trichome evolution.</title>
        <authorList>
            <person name="Zhong Y."/>
            <person name="Wu W."/>
            <person name="Sun C."/>
            <person name="Zou P."/>
            <person name="Liu Y."/>
            <person name="Dai S."/>
            <person name="Zhou R."/>
        </authorList>
    </citation>
    <scope>NUCLEOTIDE SEQUENCE [LARGE SCALE GENOMIC DNA]</scope>
</reference>
<evidence type="ECO:0000313" key="2">
    <source>
        <dbReference type="Proteomes" id="UP001057402"/>
    </source>
</evidence>
<evidence type="ECO:0000313" key="1">
    <source>
        <dbReference type="EMBL" id="KAI4376504.1"/>
    </source>
</evidence>
<dbReference type="Proteomes" id="UP001057402">
    <property type="component" value="Chromosome 4"/>
</dbReference>
<organism evidence="1 2">
    <name type="scientific">Melastoma candidum</name>
    <dbReference type="NCBI Taxonomy" id="119954"/>
    <lineage>
        <taxon>Eukaryota</taxon>
        <taxon>Viridiplantae</taxon>
        <taxon>Streptophyta</taxon>
        <taxon>Embryophyta</taxon>
        <taxon>Tracheophyta</taxon>
        <taxon>Spermatophyta</taxon>
        <taxon>Magnoliopsida</taxon>
        <taxon>eudicotyledons</taxon>
        <taxon>Gunneridae</taxon>
        <taxon>Pentapetalae</taxon>
        <taxon>rosids</taxon>
        <taxon>malvids</taxon>
        <taxon>Myrtales</taxon>
        <taxon>Melastomataceae</taxon>
        <taxon>Melastomatoideae</taxon>
        <taxon>Melastomateae</taxon>
        <taxon>Melastoma</taxon>
    </lineage>
</organism>
<accession>A0ACB9RFX0</accession>
<dbReference type="EMBL" id="CM042883">
    <property type="protein sequence ID" value="KAI4376504.1"/>
    <property type="molecule type" value="Genomic_DNA"/>
</dbReference>
<keyword evidence="2" id="KW-1185">Reference proteome</keyword>
<sequence>MYLSKARTMNMSSLIMRGPTMIGHLKPNFPSPWTRVQPSEDSPPPPLSPLPSPATATTTAAAASSSLRNSLLYRDSSFTGDLLALSSKEAEEKM</sequence>